<dbReference type="InterPro" id="IPR011989">
    <property type="entry name" value="ARM-like"/>
</dbReference>
<comment type="caution">
    <text evidence="3">The sequence shown here is derived from an EMBL/GenBank/DDBJ whole genome shotgun (WGS) entry which is preliminary data.</text>
</comment>
<dbReference type="GO" id="GO:0030014">
    <property type="term" value="C:CCR4-NOT complex"/>
    <property type="evidence" value="ECO:0007669"/>
    <property type="project" value="InterPro"/>
</dbReference>
<feature type="region of interest" description="Disordered" evidence="1">
    <location>
        <begin position="1"/>
        <end position="20"/>
    </location>
</feature>
<name>A0A2I0J971_PUNGR</name>
<dbReference type="GO" id="GO:0006402">
    <property type="term" value="P:mRNA catabolic process"/>
    <property type="evidence" value="ECO:0007669"/>
    <property type="project" value="InterPro"/>
</dbReference>
<keyword evidence="4" id="KW-1185">Reference proteome</keyword>
<evidence type="ECO:0000313" key="4">
    <source>
        <dbReference type="Proteomes" id="UP000233551"/>
    </source>
</evidence>
<dbReference type="InterPro" id="IPR007216">
    <property type="entry name" value="CNOT9"/>
</dbReference>
<reference evidence="3 4" key="1">
    <citation type="submission" date="2017-11" db="EMBL/GenBank/DDBJ databases">
        <title>De-novo sequencing of pomegranate (Punica granatum L.) genome.</title>
        <authorList>
            <person name="Akparov Z."/>
            <person name="Amiraslanov A."/>
            <person name="Hajiyeva S."/>
            <person name="Abbasov M."/>
            <person name="Kaur K."/>
            <person name="Hamwieh A."/>
            <person name="Solovyev V."/>
            <person name="Salamov A."/>
            <person name="Braich B."/>
            <person name="Kosarev P."/>
            <person name="Mahmoud A."/>
            <person name="Hajiyev E."/>
            <person name="Babayeva S."/>
            <person name="Izzatullayeva V."/>
            <person name="Mammadov A."/>
            <person name="Mammadov A."/>
            <person name="Sharifova S."/>
            <person name="Ojaghi J."/>
            <person name="Eynullazada K."/>
            <person name="Bayramov B."/>
            <person name="Abdulazimova A."/>
            <person name="Shahmuradov I."/>
        </authorList>
    </citation>
    <scope>NUCLEOTIDE SEQUENCE [LARGE SCALE GENOMIC DNA]</scope>
    <source>
        <strain evidence="4">cv. AG2017</strain>
        <tissue evidence="3">Leaf</tissue>
    </source>
</reference>
<evidence type="ECO:0000256" key="2">
    <source>
        <dbReference type="SAM" id="Phobius"/>
    </source>
</evidence>
<sequence length="334" mass="38681">MREKSSGRNPLHSTEDSQVLLWSDRRSKTYEKGSHVGAREPLRRSSPFCECLGERFRERKGHRLKKQAVRSREVPTMILKLQMFLERGFALNMLSNYLHEIREKRPIDYFTTGLLLYHSFGTITILVEELVMVYVMMVRAHLTESTAMRLVHVISLFQCIAANEETRQELIKCEIPNLLMPIVMFKSPFEVYENVRAVALSVFGIICERGGPAAIRWAFQMDILHICWFIMKFGNELSKLIALHILEFVLKDKFGISWFLSGACDPGRNNLLQTMEDLVMTMAAYNNCLPRLLFHIIRCYIFLCADSRGHAIMKVALPIPLNDPTYPSILWVYL</sequence>
<accession>A0A2I0J971</accession>
<keyword evidence="2" id="KW-0472">Membrane</keyword>
<evidence type="ECO:0000256" key="1">
    <source>
        <dbReference type="SAM" id="MobiDB-lite"/>
    </source>
</evidence>
<dbReference type="AlphaFoldDB" id="A0A2I0J971"/>
<evidence type="ECO:0008006" key="5">
    <source>
        <dbReference type="Google" id="ProtNLM"/>
    </source>
</evidence>
<dbReference type="Pfam" id="PF04078">
    <property type="entry name" value="Rcd1"/>
    <property type="match status" value="1"/>
</dbReference>
<dbReference type="Proteomes" id="UP000233551">
    <property type="component" value="Unassembled WGS sequence"/>
</dbReference>
<dbReference type="STRING" id="22663.A0A2I0J971"/>
<feature type="transmembrane region" description="Helical" evidence="2">
    <location>
        <begin position="114"/>
        <end position="137"/>
    </location>
</feature>
<evidence type="ECO:0000313" key="3">
    <source>
        <dbReference type="EMBL" id="PKI52801.1"/>
    </source>
</evidence>
<proteinExistence type="predicted"/>
<keyword evidence="2" id="KW-1133">Transmembrane helix</keyword>
<keyword evidence="2" id="KW-0812">Transmembrane</keyword>
<protein>
    <recommendedName>
        <fullName evidence="5">Cell differentiation protein rcd1-like</fullName>
    </recommendedName>
</protein>
<dbReference type="Gene3D" id="1.25.10.10">
    <property type="entry name" value="Leucine-rich Repeat Variant"/>
    <property type="match status" value="1"/>
</dbReference>
<organism evidence="3 4">
    <name type="scientific">Punica granatum</name>
    <name type="common">Pomegranate</name>
    <dbReference type="NCBI Taxonomy" id="22663"/>
    <lineage>
        <taxon>Eukaryota</taxon>
        <taxon>Viridiplantae</taxon>
        <taxon>Streptophyta</taxon>
        <taxon>Embryophyta</taxon>
        <taxon>Tracheophyta</taxon>
        <taxon>Spermatophyta</taxon>
        <taxon>Magnoliopsida</taxon>
        <taxon>eudicotyledons</taxon>
        <taxon>Gunneridae</taxon>
        <taxon>Pentapetalae</taxon>
        <taxon>rosids</taxon>
        <taxon>malvids</taxon>
        <taxon>Myrtales</taxon>
        <taxon>Lythraceae</taxon>
        <taxon>Punica</taxon>
    </lineage>
</organism>
<dbReference type="PANTHER" id="PTHR12262">
    <property type="entry name" value="CCR4-NOT TRANSCRIPTION COMPLEX SUBUNIT 9"/>
    <property type="match status" value="1"/>
</dbReference>
<gene>
    <name evidence="3" type="ORF">CRG98_026801</name>
</gene>
<dbReference type="EMBL" id="PGOL01001895">
    <property type="protein sequence ID" value="PKI52801.1"/>
    <property type="molecule type" value="Genomic_DNA"/>
</dbReference>